<evidence type="ECO:0000313" key="1">
    <source>
        <dbReference type="EMBL" id="SVD40822.1"/>
    </source>
</evidence>
<organism evidence="1">
    <name type="scientific">marine metagenome</name>
    <dbReference type="NCBI Taxonomy" id="408172"/>
    <lineage>
        <taxon>unclassified sequences</taxon>
        <taxon>metagenomes</taxon>
        <taxon>ecological metagenomes</taxon>
    </lineage>
</organism>
<protein>
    <recommendedName>
        <fullName evidence="2">AAA family ATPase</fullName>
    </recommendedName>
</protein>
<dbReference type="AlphaFoldDB" id="A0A382V2V5"/>
<reference evidence="1" key="1">
    <citation type="submission" date="2018-05" db="EMBL/GenBank/DDBJ databases">
        <authorList>
            <person name="Lanie J.A."/>
            <person name="Ng W.-L."/>
            <person name="Kazmierczak K.M."/>
            <person name="Andrzejewski T.M."/>
            <person name="Davidsen T.M."/>
            <person name="Wayne K.J."/>
            <person name="Tettelin H."/>
            <person name="Glass J.I."/>
            <person name="Rusch D."/>
            <person name="Podicherti R."/>
            <person name="Tsui H.-C.T."/>
            <person name="Winkler M.E."/>
        </authorList>
    </citation>
    <scope>NUCLEOTIDE SEQUENCE</scope>
</reference>
<dbReference type="EMBL" id="UINC01148754">
    <property type="protein sequence ID" value="SVD40822.1"/>
    <property type="molecule type" value="Genomic_DNA"/>
</dbReference>
<sequence length="48" mass="5457">MSKNLELAKDLIDSKNKIVKEIRKVIVGQDKVLEDLLVALFCKGHCLF</sequence>
<name>A0A382V2V5_9ZZZZ</name>
<feature type="non-terminal residue" evidence="1">
    <location>
        <position position="48"/>
    </location>
</feature>
<accession>A0A382V2V5</accession>
<proteinExistence type="predicted"/>
<evidence type="ECO:0008006" key="2">
    <source>
        <dbReference type="Google" id="ProtNLM"/>
    </source>
</evidence>
<gene>
    <name evidence="1" type="ORF">METZ01_LOCUS393676</name>
</gene>